<name>A0A7J7P2R2_9MAGN</name>
<evidence type="ECO:0000313" key="1">
    <source>
        <dbReference type="EMBL" id="KAF6173746.1"/>
    </source>
</evidence>
<proteinExistence type="predicted"/>
<accession>A0A7J7P2R2</accession>
<dbReference type="EMBL" id="JACGCM010000325">
    <property type="protein sequence ID" value="KAF6173746.1"/>
    <property type="molecule type" value="Genomic_DNA"/>
</dbReference>
<evidence type="ECO:0000313" key="2">
    <source>
        <dbReference type="Proteomes" id="UP000541444"/>
    </source>
</evidence>
<comment type="caution">
    <text evidence="1">The sequence shown here is derived from an EMBL/GenBank/DDBJ whole genome shotgun (WGS) entry which is preliminary data.</text>
</comment>
<organism evidence="1 2">
    <name type="scientific">Kingdonia uniflora</name>
    <dbReference type="NCBI Taxonomy" id="39325"/>
    <lineage>
        <taxon>Eukaryota</taxon>
        <taxon>Viridiplantae</taxon>
        <taxon>Streptophyta</taxon>
        <taxon>Embryophyta</taxon>
        <taxon>Tracheophyta</taxon>
        <taxon>Spermatophyta</taxon>
        <taxon>Magnoliopsida</taxon>
        <taxon>Ranunculales</taxon>
        <taxon>Circaeasteraceae</taxon>
        <taxon>Kingdonia</taxon>
    </lineage>
</organism>
<dbReference type="AlphaFoldDB" id="A0A7J7P2R2"/>
<sequence length="62" mass="7611">MWCSHSRTLSYNLKFTRVKHGNLWGSRMYNCHGGGILQTNRYFDLLLYYFMFFYDCKHLIVY</sequence>
<dbReference type="Proteomes" id="UP000541444">
    <property type="component" value="Unassembled WGS sequence"/>
</dbReference>
<keyword evidence="2" id="KW-1185">Reference proteome</keyword>
<reference evidence="1 2" key="1">
    <citation type="journal article" date="2020" name="IScience">
        <title>Genome Sequencing of the Endangered Kingdonia uniflora (Circaeasteraceae, Ranunculales) Reveals Potential Mechanisms of Evolutionary Specialization.</title>
        <authorList>
            <person name="Sun Y."/>
            <person name="Deng T."/>
            <person name="Zhang A."/>
            <person name="Moore M.J."/>
            <person name="Landis J.B."/>
            <person name="Lin N."/>
            <person name="Zhang H."/>
            <person name="Zhang X."/>
            <person name="Huang J."/>
            <person name="Zhang X."/>
            <person name="Sun H."/>
            <person name="Wang H."/>
        </authorList>
    </citation>
    <scope>NUCLEOTIDE SEQUENCE [LARGE SCALE GENOMIC DNA]</scope>
    <source>
        <strain evidence="1">TB1705</strain>
        <tissue evidence="1">Leaf</tissue>
    </source>
</reference>
<protein>
    <submittedName>
        <fullName evidence="1">Uncharacterized protein</fullName>
    </submittedName>
</protein>
<gene>
    <name evidence="1" type="ORF">GIB67_042914</name>
</gene>